<evidence type="ECO:0000256" key="6">
    <source>
        <dbReference type="SAM" id="MobiDB-lite"/>
    </source>
</evidence>
<evidence type="ECO:0000256" key="3">
    <source>
        <dbReference type="ARBA" id="ARBA00022737"/>
    </source>
</evidence>
<name>A0A498KH33_MALDO</name>
<evidence type="ECO:0000256" key="2">
    <source>
        <dbReference type="ARBA" id="ARBA00022664"/>
    </source>
</evidence>
<dbReference type="GO" id="GO:0000395">
    <property type="term" value="P:mRNA 5'-splice site recognition"/>
    <property type="evidence" value="ECO:0007669"/>
    <property type="project" value="TreeGrafter"/>
</dbReference>
<reference evidence="7 8" key="1">
    <citation type="submission" date="2018-10" db="EMBL/GenBank/DDBJ databases">
        <title>A high-quality apple genome assembly.</title>
        <authorList>
            <person name="Hu J."/>
        </authorList>
    </citation>
    <scope>NUCLEOTIDE SEQUENCE [LARGE SCALE GENOMIC DNA]</scope>
    <source>
        <strain evidence="8">cv. HFTH1</strain>
        <tissue evidence="7">Young leaf</tissue>
    </source>
</reference>
<dbReference type="Proteomes" id="UP000290289">
    <property type="component" value="Chromosome 2"/>
</dbReference>
<dbReference type="GO" id="GO:0030627">
    <property type="term" value="F:pre-mRNA 5'-splice site binding"/>
    <property type="evidence" value="ECO:0007669"/>
    <property type="project" value="TreeGrafter"/>
</dbReference>
<dbReference type="Gene3D" id="1.20.930.80">
    <property type="match status" value="1"/>
</dbReference>
<feature type="region of interest" description="Disordered" evidence="6">
    <location>
        <begin position="269"/>
        <end position="293"/>
    </location>
</feature>
<feature type="region of interest" description="Disordered" evidence="6">
    <location>
        <begin position="1"/>
        <end position="28"/>
    </location>
</feature>
<comment type="caution">
    <text evidence="7">The sequence shown here is derived from an EMBL/GenBank/DDBJ whole genome shotgun (WGS) entry which is preliminary data.</text>
</comment>
<dbReference type="PANTHER" id="PTHR17204:SF5">
    <property type="entry name" value="PRE-MRNA-PROCESSING FACTOR 39"/>
    <property type="match status" value="1"/>
</dbReference>
<evidence type="ECO:0000256" key="1">
    <source>
        <dbReference type="ARBA" id="ARBA00004123"/>
    </source>
</evidence>
<protein>
    <submittedName>
        <fullName evidence="7">Uncharacterized protein</fullName>
    </submittedName>
</protein>
<dbReference type="STRING" id="3750.A0A498KH33"/>
<sequence length="312" mass="35351">MRREEKEKEMRRGEKGEGRGKGEGTGASKRQMGIMLENLIEGLRKSGARSRGPGTWRRKWVLGEEVGKYEDNILKIRKVCDAFLAEFPLCYGYWKKYADREARLVDSVTHWFATTVLGLPRIQSRIQSRICSKDNSRLIQYKGQKFLAKVSLHKAIELWKTNMRHPQASEVVNKDIISHFVLRLVYCRTNFPFAYLIGIDLHIVFMHITRRRSVSNAAPALSASSAPGVSAPLIGEPTPLTESTPTTSQVPVSSTSSVSVEFLSARWPHRRRREPEPSDHPSSSSRVEDGASQPGEVLPNILYKFKLRVFTI</sequence>
<feature type="compositionally biased region" description="Basic and acidic residues" evidence="6">
    <location>
        <begin position="1"/>
        <end position="22"/>
    </location>
</feature>
<gene>
    <name evidence="7" type="ORF">DVH24_018533</name>
</gene>
<evidence type="ECO:0000256" key="5">
    <source>
        <dbReference type="ARBA" id="ARBA00023242"/>
    </source>
</evidence>
<accession>A0A498KH33</accession>
<evidence type="ECO:0000313" key="7">
    <source>
        <dbReference type="EMBL" id="RXI06491.1"/>
    </source>
</evidence>
<proteinExistence type="predicted"/>
<comment type="subcellular location">
    <subcellularLocation>
        <location evidence="1">Nucleus</location>
    </subcellularLocation>
</comment>
<dbReference type="EMBL" id="RDQH01000328">
    <property type="protein sequence ID" value="RXI06491.1"/>
    <property type="molecule type" value="Genomic_DNA"/>
</dbReference>
<dbReference type="PANTHER" id="PTHR17204">
    <property type="entry name" value="PRE-MRNA PROCESSING PROTEIN PRP39-RELATED"/>
    <property type="match status" value="1"/>
</dbReference>
<keyword evidence="2" id="KW-0507">mRNA processing</keyword>
<dbReference type="GO" id="GO:0000243">
    <property type="term" value="C:commitment complex"/>
    <property type="evidence" value="ECO:0007669"/>
    <property type="project" value="TreeGrafter"/>
</dbReference>
<evidence type="ECO:0000313" key="8">
    <source>
        <dbReference type="Proteomes" id="UP000290289"/>
    </source>
</evidence>
<dbReference type="AlphaFoldDB" id="A0A498KH33"/>
<keyword evidence="8" id="KW-1185">Reference proteome</keyword>
<feature type="region of interest" description="Disordered" evidence="6">
    <location>
        <begin position="222"/>
        <end position="257"/>
    </location>
</feature>
<dbReference type="GO" id="GO:0071004">
    <property type="term" value="C:U2-type prespliceosome"/>
    <property type="evidence" value="ECO:0007669"/>
    <property type="project" value="TreeGrafter"/>
</dbReference>
<keyword evidence="4" id="KW-0508">mRNA splicing</keyword>
<dbReference type="Pfam" id="PF23240">
    <property type="entry name" value="HAT_PRP39_N"/>
    <property type="match status" value="1"/>
</dbReference>
<keyword evidence="5" id="KW-0539">Nucleus</keyword>
<evidence type="ECO:0000256" key="4">
    <source>
        <dbReference type="ARBA" id="ARBA00023187"/>
    </source>
</evidence>
<dbReference type="GO" id="GO:0005685">
    <property type="term" value="C:U1 snRNP"/>
    <property type="evidence" value="ECO:0007669"/>
    <property type="project" value="TreeGrafter"/>
</dbReference>
<organism evidence="7 8">
    <name type="scientific">Malus domestica</name>
    <name type="common">Apple</name>
    <name type="synonym">Pyrus malus</name>
    <dbReference type="NCBI Taxonomy" id="3750"/>
    <lineage>
        <taxon>Eukaryota</taxon>
        <taxon>Viridiplantae</taxon>
        <taxon>Streptophyta</taxon>
        <taxon>Embryophyta</taxon>
        <taxon>Tracheophyta</taxon>
        <taxon>Spermatophyta</taxon>
        <taxon>Magnoliopsida</taxon>
        <taxon>eudicotyledons</taxon>
        <taxon>Gunneridae</taxon>
        <taxon>Pentapetalae</taxon>
        <taxon>rosids</taxon>
        <taxon>fabids</taxon>
        <taxon>Rosales</taxon>
        <taxon>Rosaceae</taxon>
        <taxon>Amygdaloideae</taxon>
        <taxon>Maleae</taxon>
        <taxon>Malus</taxon>
    </lineage>
</organism>
<keyword evidence="3" id="KW-0677">Repeat</keyword>